<organism evidence="2 3">
    <name type="scientific">Azospirillum picis</name>
    <dbReference type="NCBI Taxonomy" id="488438"/>
    <lineage>
        <taxon>Bacteria</taxon>
        <taxon>Pseudomonadati</taxon>
        <taxon>Pseudomonadota</taxon>
        <taxon>Alphaproteobacteria</taxon>
        <taxon>Rhodospirillales</taxon>
        <taxon>Azospirillaceae</taxon>
        <taxon>Azospirillum</taxon>
    </lineage>
</organism>
<dbReference type="Proteomes" id="UP001244552">
    <property type="component" value="Unassembled WGS sequence"/>
</dbReference>
<dbReference type="RefSeq" id="WP_209982840.1">
    <property type="nucleotide sequence ID" value="NZ_JAGINO010000009.1"/>
</dbReference>
<feature type="coiled-coil region" evidence="1">
    <location>
        <begin position="55"/>
        <end position="89"/>
    </location>
</feature>
<evidence type="ECO:0000313" key="3">
    <source>
        <dbReference type="Proteomes" id="UP001244552"/>
    </source>
</evidence>
<keyword evidence="1" id="KW-0175">Coiled coil</keyword>
<protein>
    <submittedName>
        <fullName evidence="2">Uncharacterized protein</fullName>
    </submittedName>
</protein>
<sequence length="164" mass="17656">MSALWMLAALASLGTGVMGERILRIRARRQSDKLAALTERLEIYANYGKLAAVRRAETEETLTALERDIAAAESEIQTLRSAAEDAAASLPAEFHCVDRVARSGGPLWFVAVEALDASAPWSGVRHYAVAADSAEEARKRVTERHPSTTAFAIAAAAPLVLPER</sequence>
<evidence type="ECO:0000256" key="1">
    <source>
        <dbReference type="SAM" id="Coils"/>
    </source>
</evidence>
<proteinExistence type="predicted"/>
<reference evidence="2 3" key="1">
    <citation type="submission" date="2023-07" db="EMBL/GenBank/DDBJ databases">
        <title>Genomic Encyclopedia of Type Strains, Phase IV (KMG-IV): sequencing the most valuable type-strain genomes for metagenomic binning, comparative biology and taxonomic classification.</title>
        <authorList>
            <person name="Goeker M."/>
        </authorList>
    </citation>
    <scope>NUCLEOTIDE SEQUENCE [LARGE SCALE GENOMIC DNA]</scope>
    <source>
        <strain evidence="2 3">DSM 19922</strain>
    </source>
</reference>
<accession>A0ABU0MKC9</accession>
<dbReference type="EMBL" id="JAUSVU010000009">
    <property type="protein sequence ID" value="MDQ0533918.1"/>
    <property type="molecule type" value="Genomic_DNA"/>
</dbReference>
<evidence type="ECO:0000313" key="2">
    <source>
        <dbReference type="EMBL" id="MDQ0533918.1"/>
    </source>
</evidence>
<name>A0ABU0MKC9_9PROT</name>
<gene>
    <name evidence="2" type="ORF">QO018_002785</name>
</gene>
<keyword evidence="3" id="KW-1185">Reference proteome</keyword>
<comment type="caution">
    <text evidence="2">The sequence shown here is derived from an EMBL/GenBank/DDBJ whole genome shotgun (WGS) entry which is preliminary data.</text>
</comment>